<reference evidence="1 2" key="1">
    <citation type="submission" date="2014-12" db="EMBL/GenBank/DDBJ databases">
        <title>Denitrispirillum autotrophicum gen. nov., sp. nov., Denitrifying, Facultatively Autotrophic Bacteria Isolated from Rice Paddy Soil.</title>
        <authorList>
            <person name="Ishii S."/>
            <person name="Ashida N."/>
            <person name="Ohno H."/>
            <person name="Otsuka S."/>
            <person name="Yokota A."/>
            <person name="Senoo K."/>
        </authorList>
    </citation>
    <scope>NUCLEOTIDE SEQUENCE [LARGE SCALE GENOMIC DNA]</scope>
    <source>
        <strain evidence="1 2">TSA66</strain>
    </source>
</reference>
<accession>A0A0C1YJ41</accession>
<dbReference type="EMBL" id="JWJG01000028">
    <property type="protein sequence ID" value="KIF80492.1"/>
    <property type="molecule type" value="Genomic_DNA"/>
</dbReference>
<organism evidence="1 2">
    <name type="scientific">Noviherbaspirillum autotrophicum</name>
    <dbReference type="NCBI Taxonomy" id="709839"/>
    <lineage>
        <taxon>Bacteria</taxon>
        <taxon>Pseudomonadati</taxon>
        <taxon>Pseudomonadota</taxon>
        <taxon>Betaproteobacteria</taxon>
        <taxon>Burkholderiales</taxon>
        <taxon>Oxalobacteraceae</taxon>
        <taxon>Noviherbaspirillum</taxon>
    </lineage>
</organism>
<sequence>MEITDEMLQAAVRKAVEAGLLPRNACRDDVIASKEIMRPIVQAILAANPHEICRSGTPSLVHNRANSSFPTRQDVKHAISSYAYG</sequence>
<proteinExistence type="predicted"/>
<evidence type="ECO:0000313" key="2">
    <source>
        <dbReference type="Proteomes" id="UP000031572"/>
    </source>
</evidence>
<name>A0A0C1YJ41_9BURK</name>
<keyword evidence="2" id="KW-1185">Reference proteome</keyword>
<dbReference type="RefSeq" id="WP_040039395.1">
    <property type="nucleotide sequence ID" value="NZ_JWJG01000028.1"/>
</dbReference>
<dbReference type="OrthoDB" id="8781740at2"/>
<evidence type="ECO:0000313" key="1">
    <source>
        <dbReference type="EMBL" id="KIF80492.1"/>
    </source>
</evidence>
<dbReference type="AlphaFoldDB" id="A0A0C1YJ41"/>
<dbReference type="Proteomes" id="UP000031572">
    <property type="component" value="Unassembled WGS sequence"/>
</dbReference>
<protein>
    <submittedName>
        <fullName evidence="1">Uncharacterized protein</fullName>
    </submittedName>
</protein>
<gene>
    <name evidence="1" type="ORF">TSA66_06155</name>
</gene>
<comment type="caution">
    <text evidence="1">The sequence shown here is derived from an EMBL/GenBank/DDBJ whole genome shotgun (WGS) entry which is preliminary data.</text>
</comment>